<organism evidence="1 2">
    <name type="scientific">Reyranella soli</name>
    <dbReference type="NCBI Taxonomy" id="1230389"/>
    <lineage>
        <taxon>Bacteria</taxon>
        <taxon>Pseudomonadati</taxon>
        <taxon>Pseudomonadota</taxon>
        <taxon>Alphaproteobacteria</taxon>
        <taxon>Hyphomicrobiales</taxon>
        <taxon>Reyranellaceae</taxon>
        <taxon>Reyranella</taxon>
    </lineage>
</organism>
<gene>
    <name evidence="1" type="ORF">RSO01_93870</name>
</gene>
<name>A0A512NTG1_9HYPH</name>
<keyword evidence="2" id="KW-1185">Reference proteome</keyword>
<proteinExistence type="predicted"/>
<reference evidence="1 2" key="1">
    <citation type="submission" date="2019-07" db="EMBL/GenBank/DDBJ databases">
        <title>Whole genome shotgun sequence of Reyranella soli NBRC 108950.</title>
        <authorList>
            <person name="Hosoyama A."/>
            <person name="Uohara A."/>
            <person name="Ohji S."/>
            <person name="Ichikawa N."/>
        </authorList>
    </citation>
    <scope>NUCLEOTIDE SEQUENCE [LARGE SCALE GENOMIC DNA]</scope>
    <source>
        <strain evidence="1 2">NBRC 108950</strain>
    </source>
</reference>
<accession>A0A512NTG1</accession>
<dbReference type="Proteomes" id="UP000321058">
    <property type="component" value="Unassembled WGS sequence"/>
</dbReference>
<comment type="caution">
    <text evidence="1">The sequence shown here is derived from an EMBL/GenBank/DDBJ whole genome shotgun (WGS) entry which is preliminary data.</text>
</comment>
<dbReference type="EMBL" id="BKAJ01000379">
    <property type="protein sequence ID" value="GEP62221.1"/>
    <property type="molecule type" value="Genomic_DNA"/>
</dbReference>
<sequence>MSDPVPVFLTAWRECKSRAGAKLSRPSSRTFECRLEPAVAAEFREPAPPQRGATASGSAMMCISEQRAL</sequence>
<evidence type="ECO:0000313" key="1">
    <source>
        <dbReference type="EMBL" id="GEP62221.1"/>
    </source>
</evidence>
<dbReference type="AlphaFoldDB" id="A0A512NTG1"/>
<protein>
    <submittedName>
        <fullName evidence="1">Uncharacterized protein</fullName>
    </submittedName>
</protein>
<evidence type="ECO:0000313" key="2">
    <source>
        <dbReference type="Proteomes" id="UP000321058"/>
    </source>
</evidence>